<name>A0AAI9ZC22_9PEZI</name>
<dbReference type="EMBL" id="MOOE01000001">
    <property type="protein sequence ID" value="KAK1539722.1"/>
    <property type="molecule type" value="Genomic_DNA"/>
</dbReference>
<feature type="compositionally biased region" description="Polar residues" evidence="1">
    <location>
        <begin position="1"/>
        <end position="14"/>
    </location>
</feature>
<reference evidence="2 3" key="1">
    <citation type="submission" date="2016-10" db="EMBL/GenBank/DDBJ databases">
        <title>The genome sequence of Colletotrichum fioriniae PJ7.</title>
        <authorList>
            <person name="Baroncelli R."/>
        </authorList>
    </citation>
    <scope>NUCLEOTIDE SEQUENCE [LARGE SCALE GENOMIC DNA]</scope>
    <source>
        <strain evidence="2 3">IMI 309622</strain>
    </source>
</reference>
<proteinExistence type="predicted"/>
<dbReference type="GeneID" id="85332779"/>
<evidence type="ECO:0000313" key="3">
    <source>
        <dbReference type="Proteomes" id="UP001240678"/>
    </source>
</evidence>
<comment type="caution">
    <text evidence="2">The sequence shown here is derived from an EMBL/GenBank/DDBJ whole genome shotgun (WGS) entry which is preliminary data.</text>
</comment>
<evidence type="ECO:0000256" key="1">
    <source>
        <dbReference type="SAM" id="MobiDB-lite"/>
    </source>
</evidence>
<dbReference type="RefSeq" id="XP_060320670.1">
    <property type="nucleotide sequence ID" value="XM_060449232.1"/>
</dbReference>
<dbReference type="AlphaFoldDB" id="A0AAI9ZC22"/>
<organism evidence="2 3">
    <name type="scientific">Colletotrichum costaricense</name>
    <dbReference type="NCBI Taxonomy" id="1209916"/>
    <lineage>
        <taxon>Eukaryota</taxon>
        <taxon>Fungi</taxon>
        <taxon>Dikarya</taxon>
        <taxon>Ascomycota</taxon>
        <taxon>Pezizomycotina</taxon>
        <taxon>Sordariomycetes</taxon>
        <taxon>Hypocreomycetidae</taxon>
        <taxon>Glomerellales</taxon>
        <taxon>Glomerellaceae</taxon>
        <taxon>Colletotrichum</taxon>
        <taxon>Colletotrichum acutatum species complex</taxon>
    </lineage>
</organism>
<accession>A0AAI9ZC22</accession>
<gene>
    <name evidence="2" type="ORF">CCOS01_01036</name>
</gene>
<feature type="region of interest" description="Disordered" evidence="1">
    <location>
        <begin position="1"/>
        <end position="42"/>
    </location>
</feature>
<dbReference type="Proteomes" id="UP001240678">
    <property type="component" value="Unassembled WGS sequence"/>
</dbReference>
<evidence type="ECO:0000313" key="2">
    <source>
        <dbReference type="EMBL" id="KAK1539722.1"/>
    </source>
</evidence>
<keyword evidence="3" id="KW-1185">Reference proteome</keyword>
<sequence length="128" mass="14279">WNSPSATAKSSTVFEQPPAAHRTPHRKPTRKAPDPKCPKSEGIQFRKTLHKHKRRLVSGFYGFFATQDCCPVTLEVDDCGVLSRCEERHCRVKPWATSRTNPSCPKGSHVVLLSTGSFLRGPRHLTGT</sequence>
<protein>
    <submittedName>
        <fullName evidence="2">Uncharacterized protein</fullName>
    </submittedName>
</protein>
<feature type="non-terminal residue" evidence="2">
    <location>
        <position position="1"/>
    </location>
</feature>